<protein>
    <submittedName>
        <fullName evidence="2">Uncharacterized protein</fullName>
    </submittedName>
</protein>
<dbReference type="AlphaFoldDB" id="L0DHH5"/>
<proteinExistence type="predicted"/>
<gene>
    <name evidence="2" type="ordered locus">Sinac_4530</name>
</gene>
<accession>L0DHH5</accession>
<sequence>MRQAKYALTCAVASLYLAACLLPGCWGRGGFLEGGTELPGWFIVLGPCYCFLNWPSTAAMILSVRRLWKKQTRLAFLMACINLLPVASLLAVEEQGRFELRIGYYLWLAALAVWALGVGCFVLLDRRKPASSSKPNPIMDEP</sequence>
<keyword evidence="1" id="KW-1133">Transmembrane helix</keyword>
<dbReference type="Proteomes" id="UP000010798">
    <property type="component" value="Chromosome"/>
</dbReference>
<dbReference type="KEGG" id="saci:Sinac_4530"/>
<keyword evidence="1" id="KW-0812">Transmembrane</keyword>
<reference evidence="2 3" key="1">
    <citation type="submission" date="2012-02" db="EMBL/GenBank/DDBJ databases">
        <title>Complete sequence of chromosome of Singulisphaera acidiphila DSM 18658.</title>
        <authorList>
            <consortium name="US DOE Joint Genome Institute (JGI-PGF)"/>
            <person name="Lucas S."/>
            <person name="Copeland A."/>
            <person name="Lapidus A."/>
            <person name="Glavina del Rio T."/>
            <person name="Dalin E."/>
            <person name="Tice H."/>
            <person name="Bruce D."/>
            <person name="Goodwin L."/>
            <person name="Pitluck S."/>
            <person name="Peters L."/>
            <person name="Ovchinnikova G."/>
            <person name="Chertkov O."/>
            <person name="Kyrpides N."/>
            <person name="Mavromatis K."/>
            <person name="Ivanova N."/>
            <person name="Brettin T."/>
            <person name="Detter J.C."/>
            <person name="Han C."/>
            <person name="Larimer F."/>
            <person name="Land M."/>
            <person name="Hauser L."/>
            <person name="Markowitz V."/>
            <person name="Cheng J.-F."/>
            <person name="Hugenholtz P."/>
            <person name="Woyke T."/>
            <person name="Wu D."/>
            <person name="Tindall B."/>
            <person name="Pomrenke H."/>
            <person name="Brambilla E."/>
            <person name="Klenk H.-P."/>
            <person name="Eisen J.A."/>
        </authorList>
    </citation>
    <scope>NUCLEOTIDE SEQUENCE [LARGE SCALE GENOMIC DNA]</scope>
    <source>
        <strain evidence="3">ATCC BAA-1392 / DSM 18658 / VKM B-2454 / MOB10</strain>
    </source>
</reference>
<evidence type="ECO:0000313" key="3">
    <source>
        <dbReference type="Proteomes" id="UP000010798"/>
    </source>
</evidence>
<dbReference type="HOGENOM" id="CLU_1814542_0_0_0"/>
<feature type="transmembrane region" description="Helical" evidence="1">
    <location>
        <begin position="43"/>
        <end position="62"/>
    </location>
</feature>
<feature type="transmembrane region" description="Helical" evidence="1">
    <location>
        <begin position="104"/>
        <end position="124"/>
    </location>
</feature>
<dbReference type="STRING" id="886293.Sinac_4530"/>
<keyword evidence="1" id="KW-0472">Membrane</keyword>
<dbReference type="EMBL" id="CP003364">
    <property type="protein sequence ID" value="AGA28712.1"/>
    <property type="molecule type" value="Genomic_DNA"/>
</dbReference>
<organism evidence="2 3">
    <name type="scientific">Singulisphaera acidiphila (strain ATCC BAA-1392 / DSM 18658 / VKM B-2454 / MOB10)</name>
    <dbReference type="NCBI Taxonomy" id="886293"/>
    <lineage>
        <taxon>Bacteria</taxon>
        <taxon>Pseudomonadati</taxon>
        <taxon>Planctomycetota</taxon>
        <taxon>Planctomycetia</taxon>
        <taxon>Isosphaerales</taxon>
        <taxon>Isosphaeraceae</taxon>
        <taxon>Singulisphaera</taxon>
    </lineage>
</organism>
<name>L0DHH5_SINAD</name>
<evidence type="ECO:0000256" key="1">
    <source>
        <dbReference type="SAM" id="Phobius"/>
    </source>
</evidence>
<evidence type="ECO:0000313" key="2">
    <source>
        <dbReference type="EMBL" id="AGA28712.1"/>
    </source>
</evidence>
<feature type="transmembrane region" description="Helical" evidence="1">
    <location>
        <begin position="74"/>
        <end position="92"/>
    </location>
</feature>
<keyword evidence="3" id="KW-1185">Reference proteome</keyword>